<evidence type="ECO:0000256" key="5">
    <source>
        <dbReference type="ARBA" id="ARBA00022989"/>
    </source>
</evidence>
<sequence length="643" mass="67779">MTQAPTPRPAADPAHYINYAELLDLRTKKFIVFGVLLALFLSALDQTIVSAALPRIVSELNGLNLYSWVTTAYLLSSAALVPIYGKLSDLYGRKPVLVFGIVVFLIGSALCGLSGEPFLGNLFGSPMMQLVVFRGLQGIGAAALATVAFAIVADLFEPRERAKYQGLFGAVFGLSSVVGPLLGGFLTDQLSWRWVFYVNVPIGLVALAVIFARMPRLASGLRGSVDYLGAVLIVIFTVPLLLALTWGADGTAGWTDAKMLGLFGTSLAALLAFIFWERRHESPIVPLTLFADPTIAWTMTSRFLLGAGFLGAVLFLTLYLVNVAGFSATGAGLATLPLTLGFVIGAQGSGLLAARSGHYKSLLVGAYVVAVLAFWWLSTVQVDTPYGLLAARMFLVGLGLGPSVSLFTLAAQNAVAPYQIGVVTSVGTFFQQLGGTIGIALFGAILTSSLSSQLSTNLAAVVRDAPPQLQAQLQQFSPQGGARRSQGSFDVQKTKAQAAASVASAFDRQTAIIEAAVRSGDPARLSALQSDTRLSPEVRANLGRIPAAAIRSPQGQEQVISGLRRGIQPARQAAIRQTKDTIDAVGFAIRTSFAHAIAQIFRAGIGVMVLALLAVLMLPDRRLDLRRPAPAAPPVSEGPPSEG</sequence>
<dbReference type="InParanoid" id="Q9RZ93"/>
<reference evidence="9 10" key="1">
    <citation type="journal article" date="1999" name="Science">
        <title>Genome sequence of the radioresistant bacterium Deinococcus radiodurans R1.</title>
        <authorList>
            <person name="White O."/>
            <person name="Eisen J.A."/>
            <person name="Heidelberg J.F."/>
            <person name="Hickey E.K."/>
            <person name="Peterson J.D."/>
            <person name="Dodson R.J."/>
            <person name="Haft D.H."/>
            <person name="Gwinn M.L."/>
            <person name="Nelson W.C."/>
            <person name="Richardson D.L."/>
            <person name="Moffat K.S."/>
            <person name="Qin H."/>
            <person name="Jiang L."/>
            <person name="Pamphile W."/>
            <person name="Crosby M."/>
            <person name="Shen M."/>
            <person name="Vamathevan J.J."/>
            <person name="Lam P."/>
            <person name="McDonald L."/>
            <person name="Utterback T."/>
            <person name="Zalewski C."/>
            <person name="Makarova K.S."/>
            <person name="Aravind L."/>
            <person name="Daly M.J."/>
            <person name="Minton K.W."/>
            <person name="Fleischmann R.D."/>
            <person name="Ketchum K.A."/>
            <person name="Nelson K.E."/>
            <person name="Salzberg S."/>
            <person name="Smith H.O."/>
            <person name="Venter J.C."/>
            <person name="Fraser C.M."/>
        </authorList>
    </citation>
    <scope>NUCLEOTIDE SEQUENCE [LARGE SCALE GENOMIC DNA]</scope>
    <source>
        <strain evidence="10">ATCC 13939 / DSM 20539 / JCM 16871 / LMG 4051 / NBRC 15346 / NCIMB 9279 / R1 / VKM B-1422</strain>
    </source>
</reference>
<gene>
    <name evidence="9" type="ordered locus">DR_A0061</name>
</gene>
<proteinExistence type="predicted"/>
<dbReference type="PIR" id="G75599">
    <property type="entry name" value="G75599"/>
</dbReference>
<evidence type="ECO:0000313" key="9">
    <source>
        <dbReference type="EMBL" id="AAF12254.1"/>
    </source>
</evidence>
<evidence type="ECO:0000256" key="4">
    <source>
        <dbReference type="ARBA" id="ARBA00022692"/>
    </source>
</evidence>
<feature type="transmembrane region" description="Helical" evidence="7">
    <location>
        <begin position="192"/>
        <end position="212"/>
    </location>
</feature>
<dbReference type="Pfam" id="PF07690">
    <property type="entry name" value="MFS_1"/>
    <property type="match status" value="1"/>
</dbReference>
<name>Q9RZ93_DEIRA</name>
<feature type="transmembrane region" description="Helical" evidence="7">
    <location>
        <begin position="422"/>
        <end position="446"/>
    </location>
</feature>
<dbReference type="SUPFAM" id="SSF103473">
    <property type="entry name" value="MFS general substrate transporter"/>
    <property type="match status" value="1"/>
</dbReference>
<dbReference type="GO" id="GO:0055085">
    <property type="term" value="P:transmembrane transport"/>
    <property type="evidence" value="ECO:0000318"/>
    <property type="project" value="GO_Central"/>
</dbReference>
<dbReference type="FunCoup" id="Q9RZ93">
    <property type="interactions" value="281"/>
</dbReference>
<dbReference type="PANTHER" id="PTHR23501:SF197">
    <property type="entry name" value="COMD"/>
    <property type="match status" value="1"/>
</dbReference>
<feature type="transmembrane region" description="Helical" evidence="7">
    <location>
        <begin position="65"/>
        <end position="84"/>
    </location>
</feature>
<feature type="transmembrane region" description="Helical" evidence="7">
    <location>
        <begin position="259"/>
        <end position="276"/>
    </location>
</feature>
<dbReference type="InterPro" id="IPR020846">
    <property type="entry name" value="MFS_dom"/>
</dbReference>
<keyword evidence="10" id="KW-1185">Reference proteome</keyword>
<evidence type="ECO:0000259" key="8">
    <source>
        <dbReference type="PROSITE" id="PS50850"/>
    </source>
</evidence>
<evidence type="ECO:0000313" key="10">
    <source>
        <dbReference type="Proteomes" id="UP000002524"/>
    </source>
</evidence>
<dbReference type="PROSITE" id="PS50850">
    <property type="entry name" value="MFS"/>
    <property type="match status" value="1"/>
</dbReference>
<feature type="transmembrane region" description="Helical" evidence="7">
    <location>
        <begin position="333"/>
        <end position="354"/>
    </location>
</feature>
<feature type="transmembrane region" description="Helical" evidence="7">
    <location>
        <begin position="30"/>
        <end position="53"/>
    </location>
</feature>
<dbReference type="PRINTS" id="PR01036">
    <property type="entry name" value="TCRTETB"/>
</dbReference>
<dbReference type="RefSeq" id="WP_010889320.1">
    <property type="nucleotide sequence ID" value="NC_001264.1"/>
</dbReference>
<dbReference type="AlphaFoldDB" id="Q9RZ93"/>
<keyword evidence="3" id="KW-1003">Cell membrane</keyword>
<dbReference type="GO" id="GO:0005886">
    <property type="term" value="C:plasma membrane"/>
    <property type="evidence" value="ECO:0000318"/>
    <property type="project" value="GO_Central"/>
</dbReference>
<organism evidence="9 10">
    <name type="scientific">Deinococcus radiodurans (strain ATCC 13939 / DSM 20539 / JCM 16871 / CCUG 27074 / LMG 4051 / NBRC 15346 / NCIMB 9279 / VKM B-1422 / R1)</name>
    <dbReference type="NCBI Taxonomy" id="243230"/>
    <lineage>
        <taxon>Bacteria</taxon>
        <taxon>Thermotogati</taxon>
        <taxon>Deinococcota</taxon>
        <taxon>Deinococci</taxon>
        <taxon>Deinococcales</taxon>
        <taxon>Deinococcaceae</taxon>
        <taxon>Deinococcus</taxon>
    </lineage>
</organism>
<feature type="transmembrane region" description="Helical" evidence="7">
    <location>
        <begin position="361"/>
        <end position="377"/>
    </location>
</feature>
<accession>Q9RZ93</accession>
<feature type="transmembrane region" description="Helical" evidence="7">
    <location>
        <begin position="600"/>
        <end position="618"/>
    </location>
</feature>
<dbReference type="GeneID" id="69518953"/>
<dbReference type="STRING" id="243230.DR_A0061"/>
<dbReference type="NCBIfam" id="TIGR00711">
    <property type="entry name" value="efflux_EmrB"/>
    <property type="match status" value="1"/>
</dbReference>
<evidence type="ECO:0000256" key="7">
    <source>
        <dbReference type="SAM" id="Phobius"/>
    </source>
</evidence>
<feature type="transmembrane region" description="Helical" evidence="7">
    <location>
        <begin position="167"/>
        <end position="186"/>
    </location>
</feature>
<keyword evidence="4 7" id="KW-0812">Transmembrane</keyword>
<keyword evidence="5 7" id="KW-1133">Transmembrane helix</keyword>
<evidence type="ECO:0000256" key="2">
    <source>
        <dbReference type="ARBA" id="ARBA00022448"/>
    </source>
</evidence>
<dbReference type="Gene3D" id="1.20.1720.10">
    <property type="entry name" value="Multidrug resistance protein D"/>
    <property type="match status" value="1"/>
</dbReference>
<evidence type="ECO:0000256" key="1">
    <source>
        <dbReference type="ARBA" id="ARBA00004651"/>
    </source>
</evidence>
<feature type="transmembrane region" description="Helical" evidence="7">
    <location>
        <begin position="389"/>
        <end position="410"/>
    </location>
</feature>
<dbReference type="InterPro" id="IPR011701">
    <property type="entry name" value="MFS"/>
</dbReference>
<comment type="subcellular location">
    <subcellularLocation>
        <location evidence="1">Cell membrane</location>
        <topology evidence="1">Multi-pass membrane protein</topology>
    </subcellularLocation>
</comment>
<dbReference type="PaxDb" id="243230-DR_A0061"/>
<dbReference type="EnsemblBacteria" id="AAF12254">
    <property type="protein sequence ID" value="AAF12254"/>
    <property type="gene ID" value="DR_A0061"/>
</dbReference>
<dbReference type="eggNOG" id="COG0477">
    <property type="taxonomic scope" value="Bacteria"/>
</dbReference>
<dbReference type="FunFam" id="1.20.1720.10:FF:000004">
    <property type="entry name" value="EmrB/QacA family drug resistance transporter"/>
    <property type="match status" value="1"/>
</dbReference>
<keyword evidence="6 7" id="KW-0472">Membrane</keyword>
<dbReference type="OrthoDB" id="52797at2"/>
<dbReference type="InterPro" id="IPR036259">
    <property type="entry name" value="MFS_trans_sf"/>
</dbReference>
<dbReference type="EMBL" id="AE001825">
    <property type="protein sequence ID" value="AAF12254.1"/>
    <property type="molecule type" value="Genomic_DNA"/>
</dbReference>
<dbReference type="PANTHER" id="PTHR23501">
    <property type="entry name" value="MAJOR FACILITATOR SUPERFAMILY"/>
    <property type="match status" value="1"/>
</dbReference>
<protein>
    <submittedName>
        <fullName evidence="9">Drug transport protein, putative</fullName>
    </submittedName>
</protein>
<dbReference type="PATRIC" id="fig|243230.17.peg.2945"/>
<dbReference type="Gene3D" id="1.20.1250.20">
    <property type="entry name" value="MFS general substrate transporter like domains"/>
    <property type="match status" value="1"/>
</dbReference>
<feature type="transmembrane region" description="Helical" evidence="7">
    <location>
        <begin position="135"/>
        <end position="155"/>
    </location>
</feature>
<evidence type="ECO:0000256" key="3">
    <source>
        <dbReference type="ARBA" id="ARBA00022475"/>
    </source>
</evidence>
<keyword evidence="2" id="KW-0813">Transport</keyword>
<feature type="transmembrane region" description="Helical" evidence="7">
    <location>
        <begin position="96"/>
        <end position="115"/>
    </location>
</feature>
<feature type="domain" description="Major facilitator superfamily (MFS) profile" evidence="8">
    <location>
        <begin position="31"/>
        <end position="511"/>
    </location>
</feature>
<evidence type="ECO:0000256" key="6">
    <source>
        <dbReference type="ARBA" id="ARBA00023136"/>
    </source>
</evidence>
<dbReference type="HOGENOM" id="CLU_000960_2_5_0"/>
<feature type="transmembrane region" description="Helical" evidence="7">
    <location>
        <begin position="224"/>
        <end position="247"/>
    </location>
</feature>
<dbReference type="Proteomes" id="UP000002524">
    <property type="component" value="Chromosome 2"/>
</dbReference>
<feature type="transmembrane region" description="Helical" evidence="7">
    <location>
        <begin position="303"/>
        <end position="321"/>
    </location>
</feature>
<dbReference type="CDD" id="cd17502">
    <property type="entry name" value="MFS_Azr1_MDR_like"/>
    <property type="match status" value="1"/>
</dbReference>
<dbReference type="KEGG" id="dra:DR_A0061"/>
<dbReference type="GO" id="GO:0022857">
    <property type="term" value="F:transmembrane transporter activity"/>
    <property type="evidence" value="ECO:0000318"/>
    <property type="project" value="GO_Central"/>
</dbReference>
<dbReference type="InterPro" id="IPR004638">
    <property type="entry name" value="EmrB-like"/>
</dbReference>